<sequence>MDSFCVATITLPTNDTSLQAWKCIFDRVIFSATKVLMSDDEDGIELPATPVDYHVLCTLITKTSMSTFDLDVIDESEDCGRLWIRGHLYGYSKLTIFHIAPSTDDPLHLHTSQKFSGSGVGAFDHHVMMNYLRTLYDVAQLDTFSETATAAFKLKQGNIVIENAFAFCCESDIMGCHRSFQEVAGIRIIYNGSRSKLIETVVRVLPDEYNTVLVESTNDCRFFGDLLDVFTRRFYRLSSLRDRKRKSFHEIFFYCLCCVAHHLQIAPNEFQNDTINEYSRNYDDDDQPAKKKHCSDILPDCTIPLCYISHSIFADHIRDPNLKKKMSHHDMSIVCYYTHESENIENIRVNLLAKTHSLNTMYNT</sequence>
<organism evidence="1">
    <name type="scientific">Glypta fumiferanae</name>
    <dbReference type="NCBI Taxonomy" id="389681"/>
    <lineage>
        <taxon>Eukaryota</taxon>
        <taxon>Metazoa</taxon>
        <taxon>Ecdysozoa</taxon>
        <taxon>Arthropoda</taxon>
        <taxon>Hexapoda</taxon>
        <taxon>Insecta</taxon>
        <taxon>Pterygota</taxon>
        <taxon>Neoptera</taxon>
        <taxon>Endopterygota</taxon>
        <taxon>Hymenoptera</taxon>
        <taxon>Apocrita</taxon>
        <taxon>Ichneumonoidea</taxon>
        <taxon>Ichneumonidae</taxon>
        <taxon>Banchinae</taxon>
        <taxon>Glypta</taxon>
    </lineage>
</organism>
<proteinExistence type="predicted"/>
<accession>A0A0F6T1E3</accession>
<gene>
    <name evidence="1" type="primary">U6L</name>
</gene>
<evidence type="ECO:0000313" key="1">
    <source>
        <dbReference type="EMBL" id="AKD28039.1"/>
    </source>
</evidence>
<dbReference type="EMBL" id="KP706797">
    <property type="protein sequence ID" value="AKD28039.1"/>
    <property type="molecule type" value="Genomic_DNA"/>
</dbReference>
<dbReference type="AlphaFoldDB" id="A0A0F6T1E3"/>
<protein>
    <submittedName>
        <fullName evidence="1">U6-like protein</fullName>
    </submittedName>
</protein>
<name>A0A0F6T1E3_9HYME</name>
<reference evidence="1" key="1">
    <citation type="journal article" date="2015" name="J. Virol.">
        <title>Genomic and Proteomic Analyses Indicate that Banchine and Campoplegine Polydnaviruses Have Similar, if Not Identical, Viral Ancestors.</title>
        <authorList>
            <person name="Beliveau C."/>
            <person name="Cohen A."/>
            <person name="Stewart D."/>
            <person name="Periquet G."/>
            <person name="Djoumad A."/>
            <person name="Kuhn L."/>
            <person name="Stoltz D."/>
            <person name="Volkoff A.-N."/>
            <person name="Herniou E."/>
            <person name="Drezen J.-M."/>
            <person name="Cusson M."/>
        </authorList>
    </citation>
    <scope>NUCLEOTIDE SEQUENCE</scope>
</reference>